<dbReference type="InterPro" id="IPR052559">
    <property type="entry name" value="V-haloperoxidase"/>
</dbReference>
<dbReference type="EMBL" id="KV918932">
    <property type="protein sequence ID" value="OSX74746.1"/>
    <property type="molecule type" value="Genomic_DNA"/>
</dbReference>
<dbReference type="Gene3D" id="1.10.606.20">
    <property type="match status" value="1"/>
</dbReference>
<gene>
    <name evidence="1" type="ORF">BU14_0269s0026</name>
</gene>
<dbReference type="OrthoDB" id="10262915at2759"/>
<organism evidence="1 2">
    <name type="scientific">Porphyra umbilicalis</name>
    <name type="common">Purple laver</name>
    <name type="synonym">Red alga</name>
    <dbReference type="NCBI Taxonomy" id="2786"/>
    <lineage>
        <taxon>Eukaryota</taxon>
        <taxon>Rhodophyta</taxon>
        <taxon>Bangiophyceae</taxon>
        <taxon>Bangiales</taxon>
        <taxon>Bangiaceae</taxon>
        <taxon>Porphyra</taxon>
    </lineage>
</organism>
<protein>
    <recommendedName>
        <fullName evidence="3">Phosphatidic acid phosphatase type 2/haloperoxidase domain-containing protein</fullName>
    </recommendedName>
</protein>
<sequence length="400" mass="40802">MVQHLVGSVYAEPIYAAAAGGGFDLPRLGDGAACPPARGGGVDLTKPGCAALAITRRYIREHLDVDGMNSDGTAGLPPGAPPRPYFDAVSGYTPVNGPAAGVTNVTRWTPLTEDTAGLGTYTVQTVTAAQVGLAKPLMVPPAVLRRLRTAAPYPAAGAYAPDFVCDAGRPDPDGLCGKARGVLAAAASLTDTQRLLVRFFDRKSTSIARFPTRLLTRLGQPLADYLVAEAALNSFAWDATIVTWSEKLRHDAVRPATLVPAILWHDPRGAAFTSTIRTMPHGEYPSGSATVCAGFAAVLSAFGGDALNVSFTLRPGQVGGGLPTATETVDLGSLAAVASTCAASRLWGGLHFPDAVAAGETLGKAVAAEVLKVMACRAPGTPGLPACEAGGTAGGRAGGF</sequence>
<evidence type="ECO:0008006" key="3">
    <source>
        <dbReference type="Google" id="ProtNLM"/>
    </source>
</evidence>
<proteinExistence type="predicted"/>
<dbReference type="PANTHER" id="PTHR34599:SF1">
    <property type="entry name" value="PHOSPHATIDIC ACID PHOSPHATASE TYPE 2_HALOPEROXIDASE DOMAIN-CONTAINING PROTEIN"/>
    <property type="match status" value="1"/>
</dbReference>
<reference evidence="1 2" key="1">
    <citation type="submission" date="2017-03" db="EMBL/GenBank/DDBJ databases">
        <title>WGS assembly of Porphyra umbilicalis.</title>
        <authorList>
            <person name="Brawley S.H."/>
            <person name="Blouin N.A."/>
            <person name="Ficko-Blean E."/>
            <person name="Wheeler G.L."/>
            <person name="Lohr M."/>
            <person name="Goodson H.V."/>
            <person name="Jenkins J.W."/>
            <person name="Blaby-Haas C.E."/>
            <person name="Helliwell K.E."/>
            <person name="Chan C."/>
            <person name="Marriage T."/>
            <person name="Bhattacharya D."/>
            <person name="Klein A.S."/>
            <person name="Badis Y."/>
            <person name="Brodie J."/>
            <person name="Cao Y."/>
            <person name="Collen J."/>
            <person name="Dittami S.M."/>
            <person name="Gachon C.M."/>
            <person name="Green B.R."/>
            <person name="Karpowicz S."/>
            <person name="Kim J.W."/>
            <person name="Kudahl U."/>
            <person name="Lin S."/>
            <person name="Michel G."/>
            <person name="Mittag M."/>
            <person name="Olson B.J."/>
            <person name="Pangilinan J."/>
            <person name="Peng Y."/>
            <person name="Qiu H."/>
            <person name="Shu S."/>
            <person name="Singer J.T."/>
            <person name="Smith A.G."/>
            <person name="Sprecher B.N."/>
            <person name="Wagner V."/>
            <person name="Wang W."/>
            <person name="Wang Z.-Y."/>
            <person name="Yan J."/>
            <person name="Yarish C."/>
            <person name="Zoeuner-Riek S."/>
            <person name="Zhuang Y."/>
            <person name="Zou Y."/>
            <person name="Lindquist E.A."/>
            <person name="Grimwood J."/>
            <person name="Barry K."/>
            <person name="Rokhsar D.S."/>
            <person name="Schmutz J."/>
            <person name="Stiller J.W."/>
            <person name="Grossman A.R."/>
            <person name="Prochnik S.E."/>
        </authorList>
    </citation>
    <scope>NUCLEOTIDE SEQUENCE [LARGE SCALE GENOMIC DNA]</scope>
    <source>
        <strain evidence="1">4086291</strain>
    </source>
</reference>
<evidence type="ECO:0000313" key="1">
    <source>
        <dbReference type="EMBL" id="OSX74746.1"/>
    </source>
</evidence>
<dbReference type="AlphaFoldDB" id="A0A1X6P1V4"/>
<dbReference type="Proteomes" id="UP000218209">
    <property type="component" value="Unassembled WGS sequence"/>
</dbReference>
<accession>A0A1X6P1V4</accession>
<evidence type="ECO:0000313" key="2">
    <source>
        <dbReference type="Proteomes" id="UP000218209"/>
    </source>
</evidence>
<dbReference type="PANTHER" id="PTHR34599">
    <property type="entry name" value="PEROXIDASE-RELATED"/>
    <property type="match status" value="1"/>
</dbReference>
<dbReference type="InterPro" id="IPR036938">
    <property type="entry name" value="PAP2/HPO_sf"/>
</dbReference>
<dbReference type="SUPFAM" id="SSF48317">
    <property type="entry name" value="Acid phosphatase/Vanadium-dependent haloperoxidase"/>
    <property type="match status" value="1"/>
</dbReference>
<name>A0A1X6P1V4_PORUM</name>
<keyword evidence="2" id="KW-1185">Reference proteome</keyword>